<name>A0A017HNR1_9RHOB</name>
<dbReference type="HOGENOM" id="CLU_1757467_0_0_5"/>
<dbReference type="AlphaFoldDB" id="A0A017HNR1"/>
<dbReference type="Proteomes" id="UP000019666">
    <property type="component" value="Unassembled WGS sequence"/>
</dbReference>
<evidence type="ECO:0008006" key="3">
    <source>
        <dbReference type="Google" id="ProtNLM"/>
    </source>
</evidence>
<dbReference type="Pfam" id="PF00353">
    <property type="entry name" value="HemolysinCabind"/>
    <property type="match status" value="1"/>
</dbReference>
<proteinExistence type="predicted"/>
<reference evidence="1 2" key="1">
    <citation type="submission" date="2013-02" db="EMBL/GenBank/DDBJ databases">
        <authorList>
            <person name="Fiebig A."/>
            <person name="Goeker M."/>
            <person name="Klenk H.-P.P."/>
        </authorList>
    </citation>
    <scope>NUCLEOTIDE SEQUENCE [LARGE SCALE GENOMIC DNA]</scope>
    <source>
        <strain evidence="1 2">DSM 19309</strain>
    </source>
</reference>
<protein>
    <recommendedName>
        <fullName evidence="3">Alkaline phosphatase</fullName>
    </recommendedName>
</protein>
<sequence>MFQAVDMNGVAIPNTYLILQDYTGINYDYQDNVFVVEGITPVFSGTATATLSSALAKTSSASLQGTGEATDDRLLGDAGANHLRGWGGDDVLMGGRGEDHLSGGAGEIRLREVRAGVLVELNVDDDARPELAILVRGGGGLDAGDFVL</sequence>
<comment type="caution">
    <text evidence="1">The sequence shown here is derived from an EMBL/GenBank/DDBJ whole genome shotgun (WGS) entry which is preliminary data.</text>
</comment>
<evidence type="ECO:0000313" key="2">
    <source>
        <dbReference type="Proteomes" id="UP000019666"/>
    </source>
</evidence>
<dbReference type="SUPFAM" id="SSF51120">
    <property type="entry name" value="beta-Roll"/>
    <property type="match status" value="1"/>
</dbReference>
<dbReference type="InterPro" id="IPR001343">
    <property type="entry name" value="Hemolysn_Ca-bd"/>
</dbReference>
<dbReference type="GO" id="GO:0005509">
    <property type="term" value="F:calcium ion binding"/>
    <property type="evidence" value="ECO:0007669"/>
    <property type="project" value="InterPro"/>
</dbReference>
<dbReference type="Gene3D" id="2.150.10.10">
    <property type="entry name" value="Serralysin-like metalloprotease, C-terminal"/>
    <property type="match status" value="1"/>
</dbReference>
<dbReference type="InterPro" id="IPR011049">
    <property type="entry name" value="Serralysin-like_metalloprot_C"/>
</dbReference>
<organism evidence="1 2">
    <name type="scientific">Rubellimicrobium mesophilum DSM 19309</name>
    <dbReference type="NCBI Taxonomy" id="442562"/>
    <lineage>
        <taxon>Bacteria</taxon>
        <taxon>Pseudomonadati</taxon>
        <taxon>Pseudomonadota</taxon>
        <taxon>Alphaproteobacteria</taxon>
        <taxon>Rhodobacterales</taxon>
        <taxon>Roseobacteraceae</taxon>
        <taxon>Rubellimicrobium</taxon>
    </lineage>
</organism>
<gene>
    <name evidence="1" type="ORF">Rumeso_02379</name>
</gene>
<dbReference type="EMBL" id="AOSK01000062">
    <property type="protein sequence ID" value="EYD75950.1"/>
    <property type="molecule type" value="Genomic_DNA"/>
</dbReference>
<evidence type="ECO:0000313" key="1">
    <source>
        <dbReference type="EMBL" id="EYD75950.1"/>
    </source>
</evidence>
<dbReference type="PRINTS" id="PR00313">
    <property type="entry name" value="CABNDNGRPT"/>
</dbReference>
<dbReference type="STRING" id="442562.Rumeso_02379"/>
<accession>A0A017HNR1</accession>
<keyword evidence="2" id="KW-1185">Reference proteome</keyword>